<dbReference type="AlphaFoldDB" id="A0A1Y1CJY4"/>
<feature type="transmembrane region" description="Helical" evidence="2">
    <location>
        <begin position="131"/>
        <end position="148"/>
    </location>
</feature>
<feature type="transmembrane region" description="Helical" evidence="2">
    <location>
        <begin position="103"/>
        <end position="125"/>
    </location>
</feature>
<keyword evidence="2" id="KW-0472">Membrane</keyword>
<proteinExistence type="predicted"/>
<keyword evidence="4" id="KW-1185">Reference proteome</keyword>
<evidence type="ECO:0000313" key="4">
    <source>
        <dbReference type="Proteomes" id="UP000218267"/>
    </source>
</evidence>
<dbReference type="EMBL" id="AP018042">
    <property type="protein sequence ID" value="BAX80655.1"/>
    <property type="molecule type" value="Genomic_DNA"/>
</dbReference>
<keyword evidence="1" id="KW-0175">Coiled coil</keyword>
<dbReference type="KEGG" id="mbas:ALGA_2328"/>
<dbReference type="OrthoDB" id="1120601at2"/>
<evidence type="ECO:0000256" key="2">
    <source>
        <dbReference type="SAM" id="Phobius"/>
    </source>
</evidence>
<reference evidence="4" key="2">
    <citation type="journal article" date="2020" name="Antonie Van Leeuwenhoek">
        <title>Labilibaculum antarcticum sp. nov., a novel facultative anaerobic, psychrotorelant bacterium isolated from marine sediment of Antarctica.</title>
        <authorList>
            <person name="Watanabe M."/>
            <person name="Kojima H."/>
            <person name="Fukui M."/>
        </authorList>
    </citation>
    <scope>NUCLEOTIDE SEQUENCE [LARGE SCALE GENOMIC DNA]</scope>
    <source>
        <strain evidence="4">SPP2</strain>
    </source>
</reference>
<accession>A0A1Y1CJY4</accession>
<sequence>MDGNWVDKISKDVDEQIDLYISVRDYRFYQIEKLKRIAKHLQRQKNCSECKSAKKELEEIVLDLDRLINKSGVNRGEYEKRVEKLIEHLKDQHNVFQAHHFTYTYSTIFTLVGAGFGLVLTYGMFSSFNPSVFFMPAGVGMFLGNIMGSRKDKECVREGKQI</sequence>
<dbReference type="RefSeq" id="WP_096429498.1">
    <property type="nucleotide sequence ID" value="NZ_AP018042.1"/>
</dbReference>
<keyword evidence="2" id="KW-1133">Transmembrane helix</keyword>
<protein>
    <submittedName>
        <fullName evidence="3">Uncharacterized protein</fullName>
    </submittedName>
</protein>
<reference evidence="3 4" key="1">
    <citation type="journal article" date="2018" name="Mar. Genomics">
        <title>Complete genome sequence of Marinifilaceae bacterium strain SPP2, isolated from the Antarctic marine sediment.</title>
        <authorList>
            <person name="Watanabe M."/>
            <person name="Kojima H."/>
            <person name="Fukui M."/>
        </authorList>
    </citation>
    <scope>NUCLEOTIDE SEQUENCE [LARGE SCALE GENOMIC DNA]</scope>
    <source>
        <strain evidence="3 4">SPP2</strain>
    </source>
</reference>
<evidence type="ECO:0000256" key="1">
    <source>
        <dbReference type="SAM" id="Coils"/>
    </source>
</evidence>
<organism evidence="3 4">
    <name type="scientific">Labilibaculum antarcticum</name>
    <dbReference type="NCBI Taxonomy" id="1717717"/>
    <lineage>
        <taxon>Bacteria</taxon>
        <taxon>Pseudomonadati</taxon>
        <taxon>Bacteroidota</taxon>
        <taxon>Bacteroidia</taxon>
        <taxon>Marinilabiliales</taxon>
        <taxon>Marinifilaceae</taxon>
        <taxon>Labilibaculum</taxon>
    </lineage>
</organism>
<keyword evidence="2" id="KW-0812">Transmembrane</keyword>
<gene>
    <name evidence="3" type="ORF">ALGA_2328</name>
</gene>
<evidence type="ECO:0000313" key="3">
    <source>
        <dbReference type="EMBL" id="BAX80655.1"/>
    </source>
</evidence>
<name>A0A1Y1CJY4_9BACT</name>
<feature type="coiled-coil region" evidence="1">
    <location>
        <begin position="31"/>
        <end position="70"/>
    </location>
</feature>
<dbReference type="Proteomes" id="UP000218267">
    <property type="component" value="Chromosome"/>
</dbReference>